<feature type="compositionally biased region" description="Polar residues" evidence="10">
    <location>
        <begin position="199"/>
        <end position="210"/>
    </location>
</feature>
<dbReference type="GO" id="GO:0005694">
    <property type="term" value="C:chromosome"/>
    <property type="evidence" value="ECO:0007669"/>
    <property type="project" value="UniProtKB-ARBA"/>
</dbReference>
<proteinExistence type="predicted"/>
<dbReference type="GO" id="GO:0008270">
    <property type="term" value="F:zinc ion binding"/>
    <property type="evidence" value="ECO:0007669"/>
    <property type="project" value="UniProtKB-KW"/>
</dbReference>
<dbReference type="PANTHER" id="PTHR16515:SF66">
    <property type="entry name" value="C2H2-TYPE DOMAIN-CONTAINING PROTEIN"/>
    <property type="match status" value="1"/>
</dbReference>
<evidence type="ECO:0000256" key="10">
    <source>
        <dbReference type="SAM" id="MobiDB-lite"/>
    </source>
</evidence>
<evidence type="ECO:0000256" key="1">
    <source>
        <dbReference type="ARBA" id="ARBA00004123"/>
    </source>
</evidence>
<dbReference type="EMBL" id="DF143131">
    <property type="protein sequence ID" value="GAA31849.2"/>
    <property type="molecule type" value="Genomic_DNA"/>
</dbReference>
<feature type="region of interest" description="Disordered" evidence="10">
    <location>
        <begin position="505"/>
        <end position="533"/>
    </location>
</feature>
<keyword evidence="6" id="KW-0805">Transcription regulation</keyword>
<dbReference type="GO" id="GO:0045893">
    <property type="term" value="P:positive regulation of DNA-templated transcription"/>
    <property type="evidence" value="ECO:0007669"/>
    <property type="project" value="UniProtKB-ARBA"/>
</dbReference>
<accession>H2KRA3</accession>
<protein>
    <submittedName>
        <fullName evidence="12">MDS1 and EVI1 complex locus protein EVI1</fullName>
    </submittedName>
</protein>
<keyword evidence="13" id="KW-1185">Reference proteome</keyword>
<sequence>MLSGATFPENKEHVGEVKTNDNLGASFFDIRTRTIVPIHLNFLGQPEQLRCKLALALCASGEPAKLVLSPGFKAQLSDASCHCCCLRPPFSEFRTFILGLDDSYKVFTRLLRIFSGSNLVLFFDSTESAFEAYFCRIIRCETWTFVMRKVDRMGTYCTYSYIIKLQSEDTMPVNLHPNRLRQDCEDKGNGEEVEDDTADNNSNNKSSNHFPFTHISYKDNEPCAWQDTVPEDPFPAARLTIKAQTKTMPLTRIKSTTSSSSTSHFIYQLTPPVRTSTLVEMTETRKQPDLSSTFNDEQLNVDPTVMRPLNLSIHNQLVHHTNRTDGDLWMKTYQVRHHIHQQPHFSKLPLHPPFFRPLNTSSETETKVPLGPNQWFRLPAPLMIPKPEQLLAYAMNTHRRSCVEFHEKHLWDMAHERKQALTTSESVLCGNTTMTCMNMTACLHMMQQAISYTRPFPYPAISEKALMNGATNVLSTRTKKPLQGTPKRHILNAISNGISSCMGGRTASDIRSEKSAPSLDENSELVSHERNEPVKGSLPKHIMILKRDRYHCQYCGKLFPRSANLTRHIRTHTGEQPYKCVHCPRSFSISSNLQRHIRNIHQKERPFHCLVCFKRFGQRANLERHIRNHLISMDSSVTESGHQLYPTTGLLERLIE</sequence>
<dbReference type="AlphaFoldDB" id="H2KRA3"/>
<evidence type="ECO:0000256" key="5">
    <source>
        <dbReference type="ARBA" id="ARBA00022833"/>
    </source>
</evidence>
<feature type="domain" description="C2H2-type" evidence="11">
    <location>
        <begin position="578"/>
        <end position="606"/>
    </location>
</feature>
<keyword evidence="8" id="KW-0539">Nucleus</keyword>
<organism evidence="12 13">
    <name type="scientific">Clonorchis sinensis</name>
    <name type="common">Chinese liver fluke</name>
    <dbReference type="NCBI Taxonomy" id="79923"/>
    <lineage>
        <taxon>Eukaryota</taxon>
        <taxon>Metazoa</taxon>
        <taxon>Spiralia</taxon>
        <taxon>Lophotrochozoa</taxon>
        <taxon>Platyhelminthes</taxon>
        <taxon>Trematoda</taxon>
        <taxon>Digenea</taxon>
        <taxon>Opisthorchiida</taxon>
        <taxon>Opisthorchiata</taxon>
        <taxon>Opisthorchiidae</taxon>
        <taxon>Clonorchis</taxon>
    </lineage>
</organism>
<reference key="2">
    <citation type="submission" date="2011-10" db="EMBL/GenBank/DDBJ databases">
        <title>The genome and transcriptome sequence of Clonorchis sinensis provide insights into the carcinogenic liver fluke.</title>
        <authorList>
            <person name="Wang X."/>
            <person name="Huang Y."/>
            <person name="Chen W."/>
            <person name="Liu H."/>
            <person name="Guo L."/>
            <person name="Chen Y."/>
            <person name="Luo F."/>
            <person name="Zhou W."/>
            <person name="Sun J."/>
            <person name="Mao Q."/>
            <person name="Liang P."/>
            <person name="Zhou C."/>
            <person name="Tian Y."/>
            <person name="Men J."/>
            <person name="Lv X."/>
            <person name="Huang L."/>
            <person name="Zhou J."/>
            <person name="Hu Y."/>
            <person name="Li R."/>
            <person name="Zhang F."/>
            <person name="Lei H."/>
            <person name="Li X."/>
            <person name="Hu X."/>
            <person name="Liang C."/>
            <person name="Xu J."/>
            <person name="Wu Z."/>
            <person name="Yu X."/>
        </authorList>
    </citation>
    <scope>NUCLEOTIDE SEQUENCE</scope>
    <source>
        <strain>Henan</strain>
    </source>
</reference>
<dbReference type="InterPro" id="IPR036236">
    <property type="entry name" value="Znf_C2H2_sf"/>
</dbReference>
<dbReference type="FunFam" id="3.30.160.60:FF:001732">
    <property type="entry name" value="Zgc:162936"/>
    <property type="match status" value="1"/>
</dbReference>
<dbReference type="PROSITE" id="PS50157">
    <property type="entry name" value="ZINC_FINGER_C2H2_2"/>
    <property type="match status" value="3"/>
</dbReference>
<dbReference type="SMART" id="SM00355">
    <property type="entry name" value="ZnF_C2H2"/>
    <property type="match status" value="3"/>
</dbReference>
<evidence type="ECO:0000259" key="11">
    <source>
        <dbReference type="PROSITE" id="PS50157"/>
    </source>
</evidence>
<evidence type="ECO:0000256" key="9">
    <source>
        <dbReference type="PROSITE-ProRule" id="PRU00042"/>
    </source>
</evidence>
<keyword evidence="5" id="KW-0862">Zinc</keyword>
<dbReference type="Proteomes" id="UP000008909">
    <property type="component" value="Unassembled WGS sequence"/>
</dbReference>
<dbReference type="Gene3D" id="3.30.160.60">
    <property type="entry name" value="Classic Zinc Finger"/>
    <property type="match status" value="3"/>
</dbReference>
<comment type="subcellular location">
    <subcellularLocation>
        <location evidence="1">Nucleus</location>
    </subcellularLocation>
</comment>
<keyword evidence="2" id="KW-0479">Metal-binding</keyword>
<feature type="domain" description="C2H2-type" evidence="11">
    <location>
        <begin position="607"/>
        <end position="629"/>
    </location>
</feature>
<dbReference type="GO" id="GO:0043565">
    <property type="term" value="F:sequence-specific DNA binding"/>
    <property type="evidence" value="ECO:0007669"/>
    <property type="project" value="UniProtKB-ARBA"/>
</dbReference>
<feature type="region of interest" description="Disordered" evidence="10">
    <location>
        <begin position="178"/>
        <end position="211"/>
    </location>
</feature>
<dbReference type="InterPro" id="IPR013087">
    <property type="entry name" value="Znf_C2H2_type"/>
</dbReference>
<dbReference type="GO" id="GO:0005634">
    <property type="term" value="C:nucleus"/>
    <property type="evidence" value="ECO:0007669"/>
    <property type="project" value="UniProtKB-SubCell"/>
</dbReference>
<evidence type="ECO:0000256" key="3">
    <source>
        <dbReference type="ARBA" id="ARBA00022737"/>
    </source>
</evidence>
<evidence type="ECO:0000256" key="4">
    <source>
        <dbReference type="ARBA" id="ARBA00022771"/>
    </source>
</evidence>
<dbReference type="PANTHER" id="PTHR16515">
    <property type="entry name" value="PR DOMAIN ZINC FINGER PROTEIN"/>
    <property type="match status" value="1"/>
</dbReference>
<dbReference type="InterPro" id="IPR050331">
    <property type="entry name" value="Zinc_finger"/>
</dbReference>
<keyword evidence="4 9" id="KW-0863">Zinc-finger</keyword>
<evidence type="ECO:0000313" key="13">
    <source>
        <dbReference type="Proteomes" id="UP000008909"/>
    </source>
</evidence>
<dbReference type="GO" id="GO:0006357">
    <property type="term" value="P:regulation of transcription by RNA polymerase II"/>
    <property type="evidence" value="ECO:0007669"/>
    <property type="project" value="UniProtKB-ARBA"/>
</dbReference>
<dbReference type="FunFam" id="3.30.160.60:FF:001289">
    <property type="entry name" value="Zinc finger protein 574"/>
    <property type="match status" value="1"/>
</dbReference>
<dbReference type="SUPFAM" id="SSF57667">
    <property type="entry name" value="beta-beta-alpha zinc fingers"/>
    <property type="match status" value="2"/>
</dbReference>
<evidence type="ECO:0000256" key="2">
    <source>
        <dbReference type="ARBA" id="ARBA00022723"/>
    </source>
</evidence>
<evidence type="ECO:0000256" key="7">
    <source>
        <dbReference type="ARBA" id="ARBA00023163"/>
    </source>
</evidence>
<dbReference type="PROSITE" id="PS00028">
    <property type="entry name" value="ZINC_FINGER_C2H2_1"/>
    <property type="match status" value="3"/>
</dbReference>
<dbReference type="FunFam" id="3.30.160.60:FF:000112">
    <property type="entry name" value="Mds1 and evi1 complex locus protein"/>
    <property type="match status" value="1"/>
</dbReference>
<evidence type="ECO:0000256" key="6">
    <source>
        <dbReference type="ARBA" id="ARBA00023015"/>
    </source>
</evidence>
<keyword evidence="3" id="KW-0677">Repeat</keyword>
<feature type="compositionally biased region" description="Basic and acidic residues" evidence="10">
    <location>
        <begin position="180"/>
        <end position="190"/>
    </location>
</feature>
<dbReference type="Pfam" id="PF00096">
    <property type="entry name" value="zf-C2H2"/>
    <property type="match status" value="3"/>
</dbReference>
<evidence type="ECO:0000313" key="12">
    <source>
        <dbReference type="EMBL" id="GAA31849.2"/>
    </source>
</evidence>
<gene>
    <name evidence="12" type="ORF">CLF_105807</name>
</gene>
<keyword evidence="7" id="KW-0804">Transcription</keyword>
<feature type="domain" description="C2H2-type" evidence="11">
    <location>
        <begin position="550"/>
        <end position="577"/>
    </location>
</feature>
<reference evidence="12" key="1">
    <citation type="journal article" date="2011" name="Genome Biol.">
        <title>The draft genome of the carcinogenic human liver fluke Clonorchis sinensis.</title>
        <authorList>
            <person name="Wang X."/>
            <person name="Chen W."/>
            <person name="Huang Y."/>
            <person name="Sun J."/>
            <person name="Men J."/>
            <person name="Liu H."/>
            <person name="Luo F."/>
            <person name="Guo L."/>
            <person name="Lv X."/>
            <person name="Deng C."/>
            <person name="Zhou C."/>
            <person name="Fan Y."/>
            <person name="Li X."/>
            <person name="Huang L."/>
            <person name="Hu Y."/>
            <person name="Liang C."/>
            <person name="Hu X."/>
            <person name="Xu J."/>
            <person name="Yu X."/>
        </authorList>
    </citation>
    <scope>NUCLEOTIDE SEQUENCE [LARGE SCALE GENOMIC DNA]</scope>
    <source>
        <strain evidence="12">Henan</strain>
    </source>
</reference>
<name>H2KRA3_CLOSI</name>
<evidence type="ECO:0000256" key="8">
    <source>
        <dbReference type="ARBA" id="ARBA00023242"/>
    </source>
</evidence>